<evidence type="ECO:0000256" key="2">
    <source>
        <dbReference type="SAM" id="SignalP"/>
    </source>
</evidence>
<proteinExistence type="predicted"/>
<organism evidence="3 4">
    <name type="scientific">Microbaculum marinisediminis</name>
    <dbReference type="NCBI Taxonomy" id="2931392"/>
    <lineage>
        <taxon>Bacteria</taxon>
        <taxon>Pseudomonadati</taxon>
        <taxon>Pseudomonadota</taxon>
        <taxon>Alphaproteobacteria</taxon>
        <taxon>Hyphomicrobiales</taxon>
        <taxon>Tepidamorphaceae</taxon>
        <taxon>Microbaculum</taxon>
    </lineage>
</organism>
<comment type="caution">
    <text evidence="3">The sequence shown here is derived from an EMBL/GenBank/DDBJ whole genome shotgun (WGS) entry which is preliminary data.</text>
</comment>
<evidence type="ECO:0000313" key="3">
    <source>
        <dbReference type="EMBL" id="MCT8971810.1"/>
    </source>
</evidence>
<dbReference type="PANTHER" id="PTHR33376">
    <property type="match status" value="1"/>
</dbReference>
<dbReference type="Pfam" id="PF03480">
    <property type="entry name" value="DctP"/>
    <property type="match status" value="1"/>
</dbReference>
<feature type="signal peptide" evidence="2">
    <location>
        <begin position="1"/>
        <end position="26"/>
    </location>
</feature>
<dbReference type="InterPro" id="IPR038404">
    <property type="entry name" value="TRAP_DctP_sf"/>
</dbReference>
<dbReference type="EMBL" id="JALIDZ010000003">
    <property type="protein sequence ID" value="MCT8971810.1"/>
    <property type="molecule type" value="Genomic_DNA"/>
</dbReference>
<dbReference type="GO" id="GO:0030246">
    <property type="term" value="F:carbohydrate binding"/>
    <property type="evidence" value="ECO:0007669"/>
    <property type="project" value="TreeGrafter"/>
</dbReference>
<evidence type="ECO:0000313" key="4">
    <source>
        <dbReference type="Proteomes" id="UP001320898"/>
    </source>
</evidence>
<feature type="chain" id="PRO_5043419942" evidence="2">
    <location>
        <begin position="27"/>
        <end position="328"/>
    </location>
</feature>
<dbReference type="GO" id="GO:0030288">
    <property type="term" value="C:outer membrane-bounded periplasmic space"/>
    <property type="evidence" value="ECO:0007669"/>
    <property type="project" value="InterPro"/>
</dbReference>
<dbReference type="NCBIfam" id="NF037995">
    <property type="entry name" value="TRAP_S1"/>
    <property type="match status" value="1"/>
</dbReference>
<dbReference type="InterPro" id="IPR018389">
    <property type="entry name" value="DctP_fam"/>
</dbReference>
<gene>
    <name evidence="3" type="ORF">MUB46_08095</name>
</gene>
<dbReference type="Proteomes" id="UP001320898">
    <property type="component" value="Unassembled WGS sequence"/>
</dbReference>
<dbReference type="AlphaFoldDB" id="A0AAW5QZX0"/>
<dbReference type="PIRSF" id="PIRSF006470">
    <property type="entry name" value="DctB"/>
    <property type="match status" value="1"/>
</dbReference>
<dbReference type="GO" id="GO:0055085">
    <property type="term" value="P:transmembrane transport"/>
    <property type="evidence" value="ECO:0007669"/>
    <property type="project" value="InterPro"/>
</dbReference>
<keyword evidence="4" id="KW-1185">Reference proteome</keyword>
<dbReference type="InterPro" id="IPR004682">
    <property type="entry name" value="TRAP_DctP"/>
</dbReference>
<name>A0AAW5QZX0_9HYPH</name>
<accession>A0AAW5QZX0</accession>
<sequence>MNRRDACLTFAVLTALTLGGASAASAQSDLTIAHALSSASHYSVGAEAMAVDLAERSGGKFKLNESYGSSLGGERELVEGTQIGTIDLAIVSTGPIGNFVPDVLILDIPFLFSGYEHAHAVLDGPIGQKLLDKFPEHGLHALAWAENGFRNLTNNVRPVAEPTDAEGLKIRTMENPVHMEAFRTLGMLPTPMAFTELFTALEQGTVDGEENPIGVILSANFADVQKYLSLTRHVYSPALILISPSVWDGLSDEEKGWFEESAKVGVKAMRDKVRSDAENGIATLKKEGMQVTENVNTAAFQQALQPAFDVFAEKFGQESIDAIRNYKP</sequence>
<dbReference type="PANTHER" id="PTHR33376:SF2">
    <property type="entry name" value="DICARBOXYLATE-BINDING PERIPLASMIC PROTEIN"/>
    <property type="match status" value="1"/>
</dbReference>
<dbReference type="CDD" id="cd13675">
    <property type="entry name" value="PBP2_TRAP_SBP_like_5"/>
    <property type="match status" value="1"/>
</dbReference>
<dbReference type="NCBIfam" id="TIGR00787">
    <property type="entry name" value="dctP"/>
    <property type="match status" value="1"/>
</dbReference>
<dbReference type="Gene3D" id="3.40.190.170">
    <property type="entry name" value="Bacterial extracellular solute-binding protein, family 7"/>
    <property type="match status" value="1"/>
</dbReference>
<evidence type="ECO:0000256" key="1">
    <source>
        <dbReference type="ARBA" id="ARBA00022729"/>
    </source>
</evidence>
<protein>
    <submittedName>
        <fullName evidence="3">TRAP transporter substrate-binding protein</fullName>
    </submittedName>
</protein>
<reference evidence="3 4" key="1">
    <citation type="submission" date="2022-04" db="EMBL/GenBank/DDBJ databases">
        <authorList>
            <person name="Ye Y.-Q."/>
            <person name="Du Z.-J."/>
        </authorList>
    </citation>
    <scope>NUCLEOTIDE SEQUENCE [LARGE SCALE GENOMIC DNA]</scope>
    <source>
        <strain evidence="3 4">A6E488</strain>
    </source>
</reference>
<keyword evidence="1 2" id="KW-0732">Signal</keyword>